<dbReference type="AlphaFoldDB" id="A0A6A6I3M3"/>
<dbReference type="GeneID" id="54583058"/>
<dbReference type="OrthoDB" id="5410741at2759"/>
<evidence type="ECO:0000313" key="1">
    <source>
        <dbReference type="EMBL" id="KAF2245094.1"/>
    </source>
</evidence>
<organism evidence="1 2">
    <name type="scientific">Trematosphaeria pertusa</name>
    <dbReference type="NCBI Taxonomy" id="390896"/>
    <lineage>
        <taxon>Eukaryota</taxon>
        <taxon>Fungi</taxon>
        <taxon>Dikarya</taxon>
        <taxon>Ascomycota</taxon>
        <taxon>Pezizomycotina</taxon>
        <taxon>Dothideomycetes</taxon>
        <taxon>Pleosporomycetidae</taxon>
        <taxon>Pleosporales</taxon>
        <taxon>Massarineae</taxon>
        <taxon>Trematosphaeriaceae</taxon>
        <taxon>Trematosphaeria</taxon>
    </lineage>
</organism>
<name>A0A6A6I3M3_9PLEO</name>
<proteinExistence type="predicted"/>
<evidence type="ECO:0000313" key="2">
    <source>
        <dbReference type="Proteomes" id="UP000800094"/>
    </source>
</evidence>
<accession>A0A6A6I3M3</accession>
<dbReference type="RefSeq" id="XP_033680098.1">
    <property type="nucleotide sequence ID" value="XM_033829728.1"/>
</dbReference>
<protein>
    <submittedName>
        <fullName evidence="1">Uncharacterized protein</fullName>
    </submittedName>
</protein>
<gene>
    <name evidence="1" type="ORF">BU26DRAFT_522221</name>
</gene>
<dbReference type="Proteomes" id="UP000800094">
    <property type="component" value="Unassembled WGS sequence"/>
</dbReference>
<keyword evidence="2" id="KW-1185">Reference proteome</keyword>
<reference evidence="1" key="1">
    <citation type="journal article" date="2020" name="Stud. Mycol.">
        <title>101 Dothideomycetes genomes: a test case for predicting lifestyles and emergence of pathogens.</title>
        <authorList>
            <person name="Haridas S."/>
            <person name="Albert R."/>
            <person name="Binder M."/>
            <person name="Bloem J."/>
            <person name="Labutti K."/>
            <person name="Salamov A."/>
            <person name="Andreopoulos B."/>
            <person name="Baker S."/>
            <person name="Barry K."/>
            <person name="Bills G."/>
            <person name="Bluhm B."/>
            <person name="Cannon C."/>
            <person name="Castanera R."/>
            <person name="Culley D."/>
            <person name="Daum C."/>
            <person name="Ezra D."/>
            <person name="Gonzalez J."/>
            <person name="Henrissat B."/>
            <person name="Kuo A."/>
            <person name="Liang C."/>
            <person name="Lipzen A."/>
            <person name="Lutzoni F."/>
            <person name="Magnuson J."/>
            <person name="Mondo S."/>
            <person name="Nolan M."/>
            <person name="Ohm R."/>
            <person name="Pangilinan J."/>
            <person name="Park H.-J."/>
            <person name="Ramirez L."/>
            <person name="Alfaro M."/>
            <person name="Sun H."/>
            <person name="Tritt A."/>
            <person name="Yoshinaga Y."/>
            <person name="Zwiers L.-H."/>
            <person name="Turgeon B."/>
            <person name="Goodwin S."/>
            <person name="Spatafora J."/>
            <person name="Crous P."/>
            <person name="Grigoriev I."/>
        </authorList>
    </citation>
    <scope>NUCLEOTIDE SEQUENCE</scope>
    <source>
        <strain evidence="1">CBS 122368</strain>
    </source>
</reference>
<sequence length="68" mass="8013">MKGLKKRRSPKQFFKNEIFTYNVDGKGMNAIYYKARRYVAAIIDELDIAFTDYPPWSPDLHPIEHCFG</sequence>
<dbReference type="EMBL" id="ML987201">
    <property type="protein sequence ID" value="KAF2245094.1"/>
    <property type="molecule type" value="Genomic_DNA"/>
</dbReference>